<dbReference type="Proteomes" id="UP000030748">
    <property type="component" value="Unassembled WGS sequence"/>
</dbReference>
<proteinExistence type="predicted"/>
<accession>A0A022RWK4</accession>
<reference evidence="1 2" key="1">
    <citation type="journal article" date="2013" name="Proc. Natl. Acad. Sci. U.S.A.">
        <title>Fine-scale variation in meiotic recombination in Mimulus inferred from population shotgun sequencing.</title>
        <authorList>
            <person name="Hellsten U."/>
            <person name="Wright K.M."/>
            <person name="Jenkins J."/>
            <person name="Shu S."/>
            <person name="Yuan Y."/>
            <person name="Wessler S.R."/>
            <person name="Schmutz J."/>
            <person name="Willis J.H."/>
            <person name="Rokhsar D.S."/>
        </authorList>
    </citation>
    <scope>NUCLEOTIDE SEQUENCE [LARGE SCALE GENOMIC DNA]</scope>
    <source>
        <strain evidence="2">cv. DUN x IM62</strain>
    </source>
</reference>
<evidence type="ECO:0000313" key="1">
    <source>
        <dbReference type="EMBL" id="EYU44336.1"/>
    </source>
</evidence>
<gene>
    <name evidence="1" type="ORF">MIMGU_mgv1a009963mg</name>
</gene>
<dbReference type="EMBL" id="KI630214">
    <property type="protein sequence ID" value="EYU44336.1"/>
    <property type="molecule type" value="Genomic_DNA"/>
</dbReference>
<sequence length="326" mass="36332">MSSKFCPLTSISAWPVKNLSGLNSSGSGHSFSSRWIFQIFTIKRVPARTLYPGEIVQSSIAEWRPITGAGGYNLSVSLTTACRYTRFFKSDSSTCLFFGMQVSISSRAFFNTSGLFRRSDRTHPLSDEDIEFFCYSLHGFLMPLQVEPPENRYRIRQNKHTEEPKEIGHQFLLASCLFVLTIRASPNESLPTDHPNRCIKRKVTKPLLHIDFKALFGIYAQLINLLQRSFHLGSSYVTQHADPTVGEKLEGDDLPHLAPVGPVWREPEHGEVVGQQLRGGCCGPVREGLVMGGEALLRHLPAAHDQSFLGPEFNGKGRPVFVGHGC</sequence>
<organism evidence="1 2">
    <name type="scientific">Erythranthe guttata</name>
    <name type="common">Yellow monkey flower</name>
    <name type="synonym">Mimulus guttatus</name>
    <dbReference type="NCBI Taxonomy" id="4155"/>
    <lineage>
        <taxon>Eukaryota</taxon>
        <taxon>Viridiplantae</taxon>
        <taxon>Streptophyta</taxon>
        <taxon>Embryophyta</taxon>
        <taxon>Tracheophyta</taxon>
        <taxon>Spermatophyta</taxon>
        <taxon>Magnoliopsida</taxon>
        <taxon>eudicotyledons</taxon>
        <taxon>Gunneridae</taxon>
        <taxon>Pentapetalae</taxon>
        <taxon>asterids</taxon>
        <taxon>lamiids</taxon>
        <taxon>Lamiales</taxon>
        <taxon>Phrymaceae</taxon>
        <taxon>Erythranthe</taxon>
    </lineage>
</organism>
<protein>
    <submittedName>
        <fullName evidence="1">Uncharacterized protein</fullName>
    </submittedName>
</protein>
<dbReference type="AlphaFoldDB" id="A0A022RWK4"/>
<evidence type="ECO:0000313" key="2">
    <source>
        <dbReference type="Proteomes" id="UP000030748"/>
    </source>
</evidence>
<keyword evidence="2" id="KW-1185">Reference proteome</keyword>
<name>A0A022RWK4_ERYGU</name>